<keyword evidence="4 9" id="KW-1015">Disulfide bond</keyword>
<dbReference type="RefSeq" id="WP_138856851.1">
    <property type="nucleotide sequence ID" value="NZ_CP040709.1"/>
</dbReference>
<feature type="active site" description="Nucleophile" evidence="8">
    <location>
        <position position="34"/>
    </location>
</feature>
<reference evidence="11 12" key="1">
    <citation type="submission" date="2020-08" db="EMBL/GenBank/DDBJ databases">
        <title>Genomic Encyclopedia of Type Strains, Phase IV (KMG-IV): sequencing the most valuable type-strain genomes for metagenomic binning, comparative biology and taxonomic classification.</title>
        <authorList>
            <person name="Goeker M."/>
        </authorList>
    </citation>
    <scope>NUCLEOTIDE SEQUENCE [LARGE SCALE GENOMIC DNA]</scope>
    <source>
        <strain evidence="11 12">DSM 23958</strain>
    </source>
</reference>
<sequence length="109" mass="11845">MSSELIKHVTDASFEADVIQSGTPVLVDYWAEWCGPCKMIAPILDEVSAANQGKLQIAKMNVDENREVPAKYGIRGIPTLMLFKNGQLAATKVGALSKAQLQSFLDAHL</sequence>
<dbReference type="OrthoDB" id="9790390at2"/>
<protein>
    <recommendedName>
        <fullName evidence="6 7">Thioredoxin</fullName>
    </recommendedName>
</protein>
<dbReference type="PIRSF" id="PIRSF000077">
    <property type="entry name" value="Thioredoxin"/>
    <property type="match status" value="1"/>
</dbReference>
<keyword evidence="5 9" id="KW-0676">Redox-active center</keyword>
<dbReference type="SUPFAM" id="SSF52833">
    <property type="entry name" value="Thioredoxin-like"/>
    <property type="match status" value="1"/>
</dbReference>
<feature type="site" description="Deprotonates C-terminal active site Cys" evidence="8">
    <location>
        <position position="28"/>
    </location>
</feature>
<evidence type="ECO:0000256" key="7">
    <source>
        <dbReference type="PIRNR" id="PIRNR000077"/>
    </source>
</evidence>
<keyword evidence="12" id="KW-1185">Reference proteome</keyword>
<evidence type="ECO:0000256" key="4">
    <source>
        <dbReference type="ARBA" id="ARBA00023157"/>
    </source>
</evidence>
<dbReference type="GO" id="GO:0045454">
    <property type="term" value="P:cell redox homeostasis"/>
    <property type="evidence" value="ECO:0007669"/>
    <property type="project" value="TreeGrafter"/>
</dbReference>
<dbReference type="PROSITE" id="PS51352">
    <property type="entry name" value="THIOREDOXIN_2"/>
    <property type="match status" value="1"/>
</dbReference>
<dbReference type="InterPro" id="IPR005746">
    <property type="entry name" value="Thioredoxin"/>
</dbReference>
<dbReference type="EMBL" id="JACHHO010000001">
    <property type="protein sequence ID" value="MBB5204158.1"/>
    <property type="molecule type" value="Genomic_DNA"/>
</dbReference>
<dbReference type="Pfam" id="PF00085">
    <property type="entry name" value="Thioredoxin"/>
    <property type="match status" value="1"/>
</dbReference>
<dbReference type="Gene3D" id="3.40.30.10">
    <property type="entry name" value="Glutaredoxin"/>
    <property type="match status" value="1"/>
</dbReference>
<name>A0A840S3Y1_9BURK</name>
<feature type="disulfide bond" description="Redox-active" evidence="9">
    <location>
        <begin position="34"/>
        <end position="37"/>
    </location>
</feature>
<dbReference type="GO" id="GO:0015035">
    <property type="term" value="F:protein-disulfide reductase activity"/>
    <property type="evidence" value="ECO:0007669"/>
    <property type="project" value="UniProtKB-UniRule"/>
</dbReference>
<evidence type="ECO:0000313" key="12">
    <source>
        <dbReference type="Proteomes" id="UP000554837"/>
    </source>
</evidence>
<dbReference type="PANTHER" id="PTHR45663">
    <property type="entry name" value="GEO12009P1"/>
    <property type="match status" value="1"/>
</dbReference>
<dbReference type="AlphaFoldDB" id="A0A840S3Y1"/>
<organism evidence="11 12">
    <name type="scientific">Inhella inkyongensis</name>
    <dbReference type="NCBI Taxonomy" id="392593"/>
    <lineage>
        <taxon>Bacteria</taxon>
        <taxon>Pseudomonadati</taxon>
        <taxon>Pseudomonadota</taxon>
        <taxon>Betaproteobacteria</taxon>
        <taxon>Burkholderiales</taxon>
        <taxon>Sphaerotilaceae</taxon>
        <taxon>Inhella</taxon>
    </lineage>
</organism>
<dbReference type="GO" id="GO:0005829">
    <property type="term" value="C:cytosol"/>
    <property type="evidence" value="ECO:0007669"/>
    <property type="project" value="TreeGrafter"/>
</dbReference>
<dbReference type="InterPro" id="IPR013766">
    <property type="entry name" value="Thioredoxin_domain"/>
</dbReference>
<evidence type="ECO:0000256" key="5">
    <source>
        <dbReference type="ARBA" id="ARBA00023284"/>
    </source>
</evidence>
<evidence type="ECO:0000313" key="11">
    <source>
        <dbReference type="EMBL" id="MBB5204158.1"/>
    </source>
</evidence>
<dbReference type="InterPro" id="IPR036249">
    <property type="entry name" value="Thioredoxin-like_sf"/>
</dbReference>
<accession>A0A840S3Y1</accession>
<gene>
    <name evidence="11" type="ORF">HNQ51_001451</name>
</gene>
<feature type="active site" description="Nucleophile" evidence="8">
    <location>
        <position position="37"/>
    </location>
</feature>
<proteinExistence type="inferred from homology"/>
<comment type="caution">
    <text evidence="11">The sequence shown here is derived from an EMBL/GenBank/DDBJ whole genome shotgun (WGS) entry which is preliminary data.</text>
</comment>
<evidence type="ECO:0000256" key="1">
    <source>
        <dbReference type="ARBA" id="ARBA00008987"/>
    </source>
</evidence>
<dbReference type="Proteomes" id="UP000554837">
    <property type="component" value="Unassembled WGS sequence"/>
</dbReference>
<comment type="similarity">
    <text evidence="1 7">Belongs to the thioredoxin family.</text>
</comment>
<feature type="site" description="Contributes to redox potential value" evidence="8">
    <location>
        <position position="36"/>
    </location>
</feature>
<dbReference type="NCBIfam" id="TIGR01068">
    <property type="entry name" value="thioredoxin"/>
    <property type="match status" value="1"/>
</dbReference>
<evidence type="ECO:0000256" key="6">
    <source>
        <dbReference type="NCBIfam" id="TIGR01068"/>
    </source>
</evidence>
<dbReference type="NCBIfam" id="NF006898">
    <property type="entry name" value="PRK09381.1"/>
    <property type="match status" value="1"/>
</dbReference>
<evidence type="ECO:0000256" key="9">
    <source>
        <dbReference type="PIRSR" id="PIRSR000077-4"/>
    </source>
</evidence>
<keyword evidence="2" id="KW-0813">Transport</keyword>
<evidence type="ECO:0000256" key="2">
    <source>
        <dbReference type="ARBA" id="ARBA00022448"/>
    </source>
</evidence>
<dbReference type="PRINTS" id="PR00421">
    <property type="entry name" value="THIOREDOXIN"/>
</dbReference>
<dbReference type="InterPro" id="IPR017937">
    <property type="entry name" value="Thioredoxin_CS"/>
</dbReference>
<evidence type="ECO:0000256" key="8">
    <source>
        <dbReference type="PIRSR" id="PIRSR000077-1"/>
    </source>
</evidence>
<evidence type="ECO:0000259" key="10">
    <source>
        <dbReference type="PROSITE" id="PS51352"/>
    </source>
</evidence>
<feature type="domain" description="Thioredoxin" evidence="10">
    <location>
        <begin position="1"/>
        <end position="109"/>
    </location>
</feature>
<keyword evidence="3" id="KW-0249">Electron transport</keyword>
<evidence type="ECO:0000256" key="3">
    <source>
        <dbReference type="ARBA" id="ARBA00022982"/>
    </source>
</evidence>
<dbReference type="PROSITE" id="PS00194">
    <property type="entry name" value="THIOREDOXIN_1"/>
    <property type="match status" value="1"/>
</dbReference>
<feature type="site" description="Contributes to redox potential value" evidence="8">
    <location>
        <position position="35"/>
    </location>
</feature>
<dbReference type="CDD" id="cd02947">
    <property type="entry name" value="TRX_family"/>
    <property type="match status" value="1"/>
</dbReference>
<dbReference type="PANTHER" id="PTHR45663:SF11">
    <property type="entry name" value="GEO12009P1"/>
    <property type="match status" value="1"/>
</dbReference>
<dbReference type="FunFam" id="3.40.30.10:FF:000001">
    <property type="entry name" value="Thioredoxin"/>
    <property type="match status" value="1"/>
</dbReference>